<keyword evidence="1" id="KW-1133">Transmembrane helix</keyword>
<dbReference type="Proteomes" id="UP000198531">
    <property type="component" value="Unassembled WGS sequence"/>
</dbReference>
<evidence type="ECO:0000256" key="1">
    <source>
        <dbReference type="SAM" id="Phobius"/>
    </source>
</evidence>
<gene>
    <name evidence="2" type="ORF">SAMN04487947_3301</name>
</gene>
<feature type="transmembrane region" description="Helical" evidence="1">
    <location>
        <begin position="149"/>
        <end position="169"/>
    </location>
</feature>
<feature type="transmembrane region" description="Helical" evidence="1">
    <location>
        <begin position="21"/>
        <end position="38"/>
    </location>
</feature>
<keyword evidence="3" id="KW-1185">Reference proteome</keyword>
<reference evidence="3" key="1">
    <citation type="submission" date="2016-10" db="EMBL/GenBank/DDBJ databases">
        <authorList>
            <person name="Varghese N."/>
            <person name="Submissions S."/>
        </authorList>
    </citation>
    <scope>NUCLEOTIDE SEQUENCE [LARGE SCALE GENOMIC DNA]</scope>
    <source>
        <strain evidence="3">CGMCC 1.7736</strain>
    </source>
</reference>
<organism evidence="2 3">
    <name type="scientific">Halogeometricum rufum</name>
    <dbReference type="NCBI Taxonomy" id="553469"/>
    <lineage>
        <taxon>Archaea</taxon>
        <taxon>Methanobacteriati</taxon>
        <taxon>Methanobacteriota</taxon>
        <taxon>Stenosarchaea group</taxon>
        <taxon>Halobacteria</taxon>
        <taxon>Halobacteriales</taxon>
        <taxon>Haloferacaceae</taxon>
        <taxon>Halogeometricum</taxon>
    </lineage>
</organism>
<name>A0A1I6II67_9EURY</name>
<dbReference type="AlphaFoldDB" id="A0A1I6II67"/>
<feature type="transmembrane region" description="Helical" evidence="1">
    <location>
        <begin position="111"/>
        <end position="129"/>
    </location>
</feature>
<keyword evidence="1" id="KW-0812">Transmembrane</keyword>
<evidence type="ECO:0000313" key="2">
    <source>
        <dbReference type="EMBL" id="SFR66361.1"/>
    </source>
</evidence>
<protein>
    <submittedName>
        <fullName evidence="2">Uncharacterized protein</fullName>
    </submittedName>
</protein>
<keyword evidence="1" id="KW-0472">Membrane</keyword>
<proteinExistence type="predicted"/>
<dbReference type="OrthoDB" id="275769at2157"/>
<dbReference type="EMBL" id="FOYT01000003">
    <property type="protein sequence ID" value="SFR66361.1"/>
    <property type="molecule type" value="Genomic_DNA"/>
</dbReference>
<dbReference type="RefSeq" id="WP_089809929.1">
    <property type="nucleotide sequence ID" value="NZ_FOYT01000003.1"/>
</dbReference>
<feature type="transmembrane region" description="Helical" evidence="1">
    <location>
        <begin position="58"/>
        <end position="78"/>
    </location>
</feature>
<evidence type="ECO:0000313" key="3">
    <source>
        <dbReference type="Proteomes" id="UP000198531"/>
    </source>
</evidence>
<accession>A0A1I6II67</accession>
<sequence>MSSYSDSRLRTAPRNRHEFPAYGPVDAVLGLLLFYYLVDRATPTVVAVLTESTLSLSPSLVRLGLAAFVWFVLAVTVLEQVRRQLASLGIGRYDANRSSIFGRKTPTETQALVALVAVLVFGLAAAWTFESAVSTAMSMIRVVATLDAGAFVPGEFAVMVVFFVSFSLASKALDRLLVGGFRMLFTEYDSEPA</sequence>